<dbReference type="EMBL" id="NAAC01000015">
    <property type="protein sequence ID" value="RDJ11455.1"/>
    <property type="molecule type" value="Genomic_DNA"/>
</dbReference>
<protein>
    <submittedName>
        <fullName evidence="1">Uncharacterized protein</fullName>
    </submittedName>
</protein>
<comment type="caution">
    <text evidence="1">The sequence shown here is derived from an EMBL/GenBank/DDBJ whole genome shotgun (WGS) entry which is preliminary data.</text>
</comment>
<evidence type="ECO:0000313" key="2">
    <source>
        <dbReference type="Proteomes" id="UP000254939"/>
    </source>
</evidence>
<proteinExistence type="predicted"/>
<organism evidence="1 2">
    <name type="scientific">Rhizobium grahamii</name>
    <dbReference type="NCBI Taxonomy" id="1120045"/>
    <lineage>
        <taxon>Bacteria</taxon>
        <taxon>Pseudomonadati</taxon>
        <taxon>Pseudomonadota</taxon>
        <taxon>Alphaproteobacteria</taxon>
        <taxon>Hyphomicrobiales</taxon>
        <taxon>Rhizobiaceae</taxon>
        <taxon>Rhizobium/Agrobacterium group</taxon>
        <taxon>Rhizobium</taxon>
    </lineage>
</organism>
<dbReference type="Proteomes" id="UP000254939">
    <property type="component" value="Unassembled WGS sequence"/>
</dbReference>
<evidence type="ECO:0000313" key="1">
    <source>
        <dbReference type="EMBL" id="RDJ11455.1"/>
    </source>
</evidence>
<name>A0A370KQ28_9HYPH</name>
<reference evidence="1 2" key="1">
    <citation type="submission" date="2017-03" db="EMBL/GenBank/DDBJ databases">
        <title>Genome analysis of Rhizobial strains effectives or ineffectives for nitrogen fixation isolated from bean seeds.</title>
        <authorList>
            <person name="Peralta H."/>
            <person name="Aguilar-Vera A."/>
            <person name="Mora Y."/>
            <person name="Vargas-Lagunas C."/>
            <person name="Girard L."/>
            <person name="Mora J."/>
        </authorList>
    </citation>
    <scope>NUCLEOTIDE SEQUENCE [LARGE SCALE GENOMIC DNA]</scope>
    <source>
        <strain evidence="1 2">CCGM3</strain>
    </source>
</reference>
<accession>A0A370KQ28</accession>
<gene>
    <name evidence="1" type="ORF">B5K06_14350</name>
</gene>
<dbReference type="AlphaFoldDB" id="A0A370KQ28"/>
<sequence>MELRNVEGTQAALGWAGSHTIVVDRPDGKAGGQGLGFNGAQLLAKEICLVTNSLRCGAAVSIERAA</sequence>